<keyword evidence="21" id="KW-1185">Reference proteome</keyword>
<dbReference type="OrthoDB" id="68483at2759"/>
<evidence type="ECO:0000256" key="13">
    <source>
        <dbReference type="ARBA" id="ARBA00022842"/>
    </source>
</evidence>
<dbReference type="PROSITE" id="PS00107">
    <property type="entry name" value="PROTEIN_KINASE_ATP"/>
    <property type="match status" value="1"/>
</dbReference>
<evidence type="ECO:0000256" key="14">
    <source>
        <dbReference type="ARBA" id="ARBA00023211"/>
    </source>
</evidence>
<dbReference type="InterPro" id="IPR017441">
    <property type="entry name" value="Protein_kinase_ATP_BS"/>
</dbReference>
<reference evidence="20" key="2">
    <citation type="submission" date="2015-06" db="UniProtKB">
        <authorList>
            <consortium name="EnsemblMetazoa"/>
        </authorList>
    </citation>
    <scope>IDENTIFICATION</scope>
</reference>
<dbReference type="GO" id="GO:0030295">
    <property type="term" value="F:protein kinase activator activity"/>
    <property type="evidence" value="ECO:0007669"/>
    <property type="project" value="InterPro"/>
</dbReference>
<evidence type="ECO:0000256" key="18">
    <source>
        <dbReference type="RuleBase" id="RU000304"/>
    </source>
</evidence>
<evidence type="ECO:0000256" key="10">
    <source>
        <dbReference type="ARBA" id="ARBA00022741"/>
    </source>
</evidence>
<evidence type="ECO:0000313" key="21">
    <source>
        <dbReference type="Proteomes" id="UP000015104"/>
    </source>
</evidence>
<dbReference type="GO" id="GO:0035556">
    <property type="term" value="P:intracellular signal transduction"/>
    <property type="evidence" value="ECO:0007669"/>
    <property type="project" value="TreeGrafter"/>
</dbReference>
<evidence type="ECO:0000256" key="3">
    <source>
        <dbReference type="ARBA" id="ARBA00004496"/>
    </source>
</evidence>
<evidence type="ECO:0000256" key="7">
    <source>
        <dbReference type="ARBA" id="ARBA00022527"/>
    </source>
</evidence>
<dbReference type="PANTHER" id="PTHR24346:SF94">
    <property type="entry name" value="NON-SPECIFIC SERINE_THREONINE PROTEIN KINASE"/>
    <property type="match status" value="1"/>
</dbReference>
<comment type="catalytic activity">
    <reaction evidence="16">
        <text>L-seryl-[protein] + ATP = O-phospho-L-seryl-[protein] + ADP + H(+)</text>
        <dbReference type="Rhea" id="RHEA:17989"/>
        <dbReference type="Rhea" id="RHEA-COMP:9863"/>
        <dbReference type="Rhea" id="RHEA-COMP:11604"/>
        <dbReference type="ChEBI" id="CHEBI:15378"/>
        <dbReference type="ChEBI" id="CHEBI:29999"/>
        <dbReference type="ChEBI" id="CHEBI:30616"/>
        <dbReference type="ChEBI" id="CHEBI:83421"/>
        <dbReference type="ChEBI" id="CHEBI:456216"/>
        <dbReference type="EC" id="2.7.11.1"/>
    </reaction>
</comment>
<dbReference type="SUPFAM" id="SSF56112">
    <property type="entry name" value="Protein kinase-like (PK-like)"/>
    <property type="match status" value="1"/>
</dbReference>
<dbReference type="PANTHER" id="PTHR24346">
    <property type="entry name" value="MAP/MICROTUBULE AFFINITY-REGULATING KINASE"/>
    <property type="match status" value="1"/>
</dbReference>
<name>T1JRX2_TETUR</name>
<dbReference type="InterPro" id="IPR011009">
    <property type="entry name" value="Kinase-like_dom_sf"/>
</dbReference>
<keyword evidence="8" id="KW-0808">Transferase</keyword>
<accession>T1JRX2</accession>
<dbReference type="Proteomes" id="UP000015104">
    <property type="component" value="Unassembled WGS sequence"/>
</dbReference>
<comment type="similarity">
    <text evidence="4">Belongs to the protein kinase superfamily. CAMK Ser/Thr protein kinase family. LKB1 subfamily.</text>
</comment>
<dbReference type="eggNOG" id="KOG0583">
    <property type="taxonomic scope" value="Eukaryota"/>
</dbReference>
<dbReference type="GO" id="GO:0030010">
    <property type="term" value="P:establishment of cell polarity"/>
    <property type="evidence" value="ECO:0007669"/>
    <property type="project" value="InterPro"/>
</dbReference>
<dbReference type="AlphaFoldDB" id="T1JRX2"/>
<protein>
    <recommendedName>
        <fullName evidence="5">non-specific serine/threonine protein kinase</fullName>
        <ecNumber evidence="5">2.7.11.1</ecNumber>
    </recommendedName>
</protein>
<gene>
    <name evidence="20" type="primary">107359349</name>
</gene>
<feature type="binding site" evidence="17">
    <location>
        <position position="76"/>
    </location>
    <ligand>
        <name>ATP</name>
        <dbReference type="ChEBI" id="CHEBI:30616"/>
    </ligand>
</feature>
<evidence type="ECO:0000256" key="4">
    <source>
        <dbReference type="ARBA" id="ARBA00009985"/>
    </source>
</evidence>
<dbReference type="GO" id="GO:0042593">
    <property type="term" value="P:glucose homeostasis"/>
    <property type="evidence" value="ECO:0007669"/>
    <property type="project" value="InterPro"/>
</dbReference>
<dbReference type="FunFam" id="1.10.510.10:FF:001234">
    <property type="entry name" value="Serine/threonine-protein kinase par-4"/>
    <property type="match status" value="1"/>
</dbReference>
<organism evidence="20 21">
    <name type="scientific">Tetranychus urticae</name>
    <name type="common">Two-spotted spider mite</name>
    <dbReference type="NCBI Taxonomy" id="32264"/>
    <lineage>
        <taxon>Eukaryota</taxon>
        <taxon>Metazoa</taxon>
        <taxon>Ecdysozoa</taxon>
        <taxon>Arthropoda</taxon>
        <taxon>Chelicerata</taxon>
        <taxon>Arachnida</taxon>
        <taxon>Acari</taxon>
        <taxon>Acariformes</taxon>
        <taxon>Trombidiformes</taxon>
        <taxon>Prostigmata</taxon>
        <taxon>Eleutherengona</taxon>
        <taxon>Raphignathae</taxon>
        <taxon>Tetranychoidea</taxon>
        <taxon>Tetranychidae</taxon>
        <taxon>Tetranychus</taxon>
    </lineage>
</organism>
<evidence type="ECO:0000256" key="17">
    <source>
        <dbReference type="PROSITE-ProRule" id="PRU10141"/>
    </source>
</evidence>
<keyword evidence="11" id="KW-0418">Kinase</keyword>
<keyword evidence="14" id="KW-0464">Manganese</keyword>
<dbReference type="OMA" id="AYHYGSE"/>
<evidence type="ECO:0000256" key="12">
    <source>
        <dbReference type="ARBA" id="ARBA00022840"/>
    </source>
</evidence>
<dbReference type="GO" id="GO:0001558">
    <property type="term" value="P:regulation of cell growth"/>
    <property type="evidence" value="ECO:0007669"/>
    <property type="project" value="InterPro"/>
</dbReference>
<dbReference type="InterPro" id="IPR008271">
    <property type="entry name" value="Ser/Thr_kinase_AS"/>
</dbReference>
<reference evidence="21" key="1">
    <citation type="submission" date="2011-08" db="EMBL/GenBank/DDBJ databases">
        <authorList>
            <person name="Rombauts S."/>
        </authorList>
    </citation>
    <scope>NUCLEOTIDE SEQUENCE</scope>
    <source>
        <strain evidence="21">London</strain>
    </source>
</reference>
<comment type="catalytic activity">
    <reaction evidence="15">
        <text>L-threonyl-[protein] + ATP = O-phospho-L-threonyl-[protein] + ADP + H(+)</text>
        <dbReference type="Rhea" id="RHEA:46608"/>
        <dbReference type="Rhea" id="RHEA-COMP:11060"/>
        <dbReference type="Rhea" id="RHEA-COMP:11605"/>
        <dbReference type="ChEBI" id="CHEBI:15378"/>
        <dbReference type="ChEBI" id="CHEBI:30013"/>
        <dbReference type="ChEBI" id="CHEBI:30616"/>
        <dbReference type="ChEBI" id="CHEBI:61977"/>
        <dbReference type="ChEBI" id="CHEBI:456216"/>
        <dbReference type="EC" id="2.7.11.1"/>
    </reaction>
</comment>
<sequence>MELEKCYFKDGYLIDDESNEPLSFHRVNSVEILYEKKKKRAKFIGNYVLGDMLGEGSYSKVKEVLDRITLERRAFKIMKKKRLRKIPNGEQNVQREIELLCRLNHANVIKLIETFYNEEKQKLYIVMEYCVAVLQELLDSVPDKKLPIWQSHGYFSQLLDGLEYLHSKGVIHKDIKPGNLLINTSGTVKISDFGVSELLDSFSQSDIISTSQGSPAFQPPEIARGCESFHGFKIDIWSSGVTLFNITTGSYPFEGDTVYKLFENISKGEFTIPSDLDESLSSLIRGMLDVDPDSRFSLIEIRNHDWLRKKLIKNCSPVTIPTRPNGDALRSMTVLPYLQNLHYPSESSIDIWKGSYSTETSDQNKNENTSANYLSAATGSQGKKKFCGRSTTSHKSSKNKFFGCSGIKSFCQQS</sequence>
<keyword evidence="13" id="KW-0460">Magnesium</keyword>
<keyword evidence="9" id="KW-0479">Metal-binding</keyword>
<keyword evidence="12 17" id="KW-0067">ATP-binding</keyword>
<dbReference type="Pfam" id="PF00069">
    <property type="entry name" value="Pkinase"/>
    <property type="match status" value="1"/>
</dbReference>
<dbReference type="PROSITE" id="PS00108">
    <property type="entry name" value="PROTEIN_KINASE_ST"/>
    <property type="match status" value="1"/>
</dbReference>
<dbReference type="HOGENOM" id="CLU_000288_1_2_1"/>
<dbReference type="PROSITE" id="PS50011">
    <property type="entry name" value="PROTEIN_KINASE_DOM"/>
    <property type="match status" value="1"/>
</dbReference>
<evidence type="ECO:0000259" key="19">
    <source>
        <dbReference type="PROSITE" id="PS50011"/>
    </source>
</evidence>
<dbReference type="Gene3D" id="1.10.510.10">
    <property type="entry name" value="Transferase(Phosphotransferase) domain 1"/>
    <property type="match status" value="1"/>
</dbReference>
<evidence type="ECO:0000313" key="20">
    <source>
        <dbReference type="EnsemblMetazoa" id="tetur01g08460.1"/>
    </source>
</evidence>
<dbReference type="FunFam" id="3.30.200.20:FF:000235">
    <property type="entry name" value="serine/threonine-protein kinase STK11"/>
    <property type="match status" value="1"/>
</dbReference>
<evidence type="ECO:0000256" key="1">
    <source>
        <dbReference type="ARBA" id="ARBA00001936"/>
    </source>
</evidence>
<evidence type="ECO:0000256" key="6">
    <source>
        <dbReference type="ARBA" id="ARBA00022490"/>
    </source>
</evidence>
<keyword evidence="7 18" id="KW-0723">Serine/threonine-protein kinase</keyword>
<dbReference type="KEGG" id="tut:107359349"/>
<dbReference type="GO" id="GO:0004674">
    <property type="term" value="F:protein serine/threonine kinase activity"/>
    <property type="evidence" value="ECO:0007669"/>
    <property type="project" value="UniProtKB-KW"/>
</dbReference>
<feature type="domain" description="Protein kinase" evidence="19">
    <location>
        <begin position="47"/>
        <end position="307"/>
    </location>
</feature>
<evidence type="ECO:0000256" key="15">
    <source>
        <dbReference type="ARBA" id="ARBA00047899"/>
    </source>
</evidence>
<dbReference type="GO" id="GO:0005737">
    <property type="term" value="C:cytoplasm"/>
    <property type="evidence" value="ECO:0007669"/>
    <property type="project" value="UniProtKB-SubCell"/>
</dbReference>
<evidence type="ECO:0000256" key="5">
    <source>
        <dbReference type="ARBA" id="ARBA00012513"/>
    </source>
</evidence>
<keyword evidence="6" id="KW-0963">Cytoplasm</keyword>
<evidence type="ECO:0000256" key="9">
    <source>
        <dbReference type="ARBA" id="ARBA00022723"/>
    </source>
</evidence>
<evidence type="ECO:0000256" key="11">
    <source>
        <dbReference type="ARBA" id="ARBA00022777"/>
    </source>
</evidence>
<dbReference type="GO" id="GO:0005524">
    <property type="term" value="F:ATP binding"/>
    <property type="evidence" value="ECO:0007669"/>
    <property type="project" value="UniProtKB-UniRule"/>
</dbReference>
<evidence type="ECO:0000256" key="16">
    <source>
        <dbReference type="ARBA" id="ARBA00048679"/>
    </source>
</evidence>
<dbReference type="SMART" id="SM00220">
    <property type="entry name" value="S_TKc"/>
    <property type="match status" value="1"/>
</dbReference>
<dbReference type="STRING" id="32264.T1JRX2"/>
<evidence type="ECO:0000256" key="8">
    <source>
        <dbReference type="ARBA" id="ARBA00022679"/>
    </source>
</evidence>
<comment type="subcellular location">
    <subcellularLocation>
        <location evidence="3">Cytoplasm</location>
    </subcellularLocation>
</comment>
<dbReference type="InterPro" id="IPR039154">
    <property type="entry name" value="LKB1_c"/>
</dbReference>
<evidence type="ECO:0000256" key="2">
    <source>
        <dbReference type="ARBA" id="ARBA00001946"/>
    </source>
</evidence>
<dbReference type="CDD" id="cd14119">
    <property type="entry name" value="STKc_LKB1"/>
    <property type="match status" value="1"/>
</dbReference>
<proteinExistence type="inferred from homology"/>
<comment type="cofactor">
    <cofactor evidence="2">
        <name>Mg(2+)</name>
        <dbReference type="ChEBI" id="CHEBI:18420"/>
    </cofactor>
</comment>
<comment type="cofactor">
    <cofactor evidence="1">
        <name>Mn(2+)</name>
        <dbReference type="ChEBI" id="CHEBI:29035"/>
    </cofactor>
</comment>
<dbReference type="Gene3D" id="3.30.200.20">
    <property type="entry name" value="Phosphorylase Kinase, domain 1"/>
    <property type="match status" value="1"/>
</dbReference>
<dbReference type="GO" id="GO:0046872">
    <property type="term" value="F:metal ion binding"/>
    <property type="evidence" value="ECO:0007669"/>
    <property type="project" value="UniProtKB-KW"/>
</dbReference>
<dbReference type="InterPro" id="IPR000719">
    <property type="entry name" value="Prot_kinase_dom"/>
</dbReference>
<dbReference type="EnsemblMetazoa" id="tetur01g08460.1">
    <property type="protein sequence ID" value="tetur01g08460.1"/>
    <property type="gene ID" value="tetur01g08460"/>
</dbReference>
<dbReference type="EC" id="2.7.11.1" evidence="5"/>
<dbReference type="EMBL" id="CAEY01000456">
    <property type="status" value="NOT_ANNOTATED_CDS"/>
    <property type="molecule type" value="Genomic_DNA"/>
</dbReference>
<keyword evidence="10 17" id="KW-0547">Nucleotide-binding</keyword>